<dbReference type="Gene3D" id="1.25.40.70">
    <property type="entry name" value="Phosphatidylinositol 3-kinase, accessory domain (PIK)"/>
    <property type="match status" value="1"/>
</dbReference>
<sequence>MTIDEIKIAYRMHATAHGKATMTGDYKAANRSHDELVALVPVMRSFGEAGTAALRELTEDADEAVVCWSATHLLASDEGKALGALEPLARKPGPIGFNAKMVIQQWKKGELPLP</sequence>
<dbReference type="EMBL" id="JAENIK010000004">
    <property type="protein sequence ID" value="MBK1814898.1"/>
    <property type="molecule type" value="Genomic_DNA"/>
</dbReference>
<keyword evidence="2" id="KW-1185">Reference proteome</keyword>
<dbReference type="RefSeq" id="WP_200349846.1">
    <property type="nucleotide sequence ID" value="NZ_BAABHZ010000010.1"/>
</dbReference>
<proteinExistence type="predicted"/>
<evidence type="ECO:0008006" key="3">
    <source>
        <dbReference type="Google" id="ProtNLM"/>
    </source>
</evidence>
<comment type="caution">
    <text evidence="1">The sequence shown here is derived from an EMBL/GenBank/DDBJ whole genome shotgun (WGS) entry which is preliminary data.</text>
</comment>
<dbReference type="SUPFAM" id="SSF48371">
    <property type="entry name" value="ARM repeat"/>
    <property type="match status" value="1"/>
</dbReference>
<protein>
    <recommendedName>
        <fullName evidence="3">DUF2019 domain-containing protein</fullName>
    </recommendedName>
</protein>
<reference evidence="1" key="1">
    <citation type="submission" date="2021-01" db="EMBL/GenBank/DDBJ databases">
        <title>Modified the classification status of verrucomicrobia.</title>
        <authorList>
            <person name="Feng X."/>
        </authorList>
    </citation>
    <scope>NUCLEOTIDE SEQUENCE</scope>
    <source>
        <strain evidence="1">JCM 18052</strain>
    </source>
</reference>
<evidence type="ECO:0000313" key="1">
    <source>
        <dbReference type="EMBL" id="MBK1814898.1"/>
    </source>
</evidence>
<dbReference type="Proteomes" id="UP000600139">
    <property type="component" value="Unassembled WGS sequence"/>
</dbReference>
<organism evidence="1 2">
    <name type="scientific">Luteolibacter yonseiensis</name>
    <dbReference type="NCBI Taxonomy" id="1144680"/>
    <lineage>
        <taxon>Bacteria</taxon>
        <taxon>Pseudomonadati</taxon>
        <taxon>Verrucomicrobiota</taxon>
        <taxon>Verrucomicrobiia</taxon>
        <taxon>Verrucomicrobiales</taxon>
        <taxon>Verrucomicrobiaceae</taxon>
        <taxon>Luteolibacter</taxon>
    </lineage>
</organism>
<gene>
    <name evidence="1" type="ORF">JIN84_04680</name>
</gene>
<dbReference type="AlphaFoldDB" id="A0A934V992"/>
<accession>A0A934V992</accession>
<name>A0A934V992_9BACT</name>
<dbReference type="InterPro" id="IPR016024">
    <property type="entry name" value="ARM-type_fold"/>
</dbReference>
<evidence type="ECO:0000313" key="2">
    <source>
        <dbReference type="Proteomes" id="UP000600139"/>
    </source>
</evidence>
<dbReference type="InterPro" id="IPR042236">
    <property type="entry name" value="PI3K_accessory_sf"/>
</dbReference>